<dbReference type="OMA" id="RTMARCY"/>
<dbReference type="InParanoid" id="M1CYV6"/>
<organism evidence="2 3">
    <name type="scientific">Solanum tuberosum</name>
    <name type="common">Potato</name>
    <dbReference type="NCBI Taxonomy" id="4113"/>
    <lineage>
        <taxon>Eukaryota</taxon>
        <taxon>Viridiplantae</taxon>
        <taxon>Streptophyta</taxon>
        <taxon>Embryophyta</taxon>
        <taxon>Tracheophyta</taxon>
        <taxon>Spermatophyta</taxon>
        <taxon>Magnoliopsida</taxon>
        <taxon>eudicotyledons</taxon>
        <taxon>Gunneridae</taxon>
        <taxon>Pentapetalae</taxon>
        <taxon>asterids</taxon>
        <taxon>lamiids</taxon>
        <taxon>Solanales</taxon>
        <taxon>Solanaceae</taxon>
        <taxon>Solanoideae</taxon>
        <taxon>Solaneae</taxon>
        <taxon>Solanum</taxon>
    </lineage>
</organism>
<dbReference type="EnsemblPlants" id="PGSC0003DMT400077752">
    <property type="protein sequence ID" value="PGSC0003DMT400077752"/>
    <property type="gene ID" value="PGSC0003DMG400030247"/>
</dbReference>
<evidence type="ECO:0000313" key="3">
    <source>
        <dbReference type="Proteomes" id="UP000011115"/>
    </source>
</evidence>
<feature type="compositionally biased region" description="Polar residues" evidence="1">
    <location>
        <begin position="99"/>
        <end position="111"/>
    </location>
</feature>
<sequence length="159" mass="18337">MQQIHTKKRNRLEHQRLNDLVFVKYNCALQARYDLRSVIDPISLDNIDHSNEWLVGKMGINMETEDELVFGDDNLTWGDVSRASGSEDVLAYTRRQKRQSQVITTNASSSRAPRVDIEDEVDSDESGEEEIEGYKSSDTDTNENHPIEEDDMEEYYSSD</sequence>
<evidence type="ECO:0000256" key="1">
    <source>
        <dbReference type="SAM" id="MobiDB-lite"/>
    </source>
</evidence>
<reference evidence="3" key="1">
    <citation type="journal article" date="2011" name="Nature">
        <title>Genome sequence and analysis of the tuber crop potato.</title>
        <authorList>
            <consortium name="The Potato Genome Sequencing Consortium"/>
        </authorList>
    </citation>
    <scope>NUCLEOTIDE SEQUENCE [LARGE SCALE GENOMIC DNA]</scope>
    <source>
        <strain evidence="3">cv. DM1-3 516 R44</strain>
    </source>
</reference>
<feature type="compositionally biased region" description="Acidic residues" evidence="1">
    <location>
        <begin position="148"/>
        <end position="159"/>
    </location>
</feature>
<feature type="compositionally biased region" description="Basic and acidic residues" evidence="1">
    <location>
        <begin position="132"/>
        <end position="147"/>
    </location>
</feature>
<proteinExistence type="predicted"/>
<feature type="region of interest" description="Disordered" evidence="1">
    <location>
        <begin position="95"/>
        <end position="159"/>
    </location>
</feature>
<dbReference type="AlphaFoldDB" id="M1CYV6"/>
<dbReference type="eggNOG" id="ENOG502R473">
    <property type="taxonomic scope" value="Eukaryota"/>
</dbReference>
<dbReference type="Proteomes" id="UP000011115">
    <property type="component" value="Unassembled WGS sequence"/>
</dbReference>
<protein>
    <submittedName>
        <fullName evidence="2">Uncharacterized protein</fullName>
    </submittedName>
</protein>
<dbReference type="HOGENOM" id="CLU_1663801_0_0_1"/>
<feature type="compositionally biased region" description="Acidic residues" evidence="1">
    <location>
        <begin position="117"/>
        <end position="131"/>
    </location>
</feature>
<reference evidence="2" key="2">
    <citation type="submission" date="2015-06" db="UniProtKB">
        <authorList>
            <consortium name="EnsemblPlants"/>
        </authorList>
    </citation>
    <scope>IDENTIFICATION</scope>
    <source>
        <strain evidence="2">DM1-3 516 R44</strain>
    </source>
</reference>
<name>M1CYV6_SOLTU</name>
<keyword evidence="3" id="KW-1185">Reference proteome</keyword>
<dbReference type="PaxDb" id="4113-PGSC0003DMT400077752"/>
<evidence type="ECO:0000313" key="2">
    <source>
        <dbReference type="EnsemblPlants" id="PGSC0003DMT400077752"/>
    </source>
</evidence>
<dbReference type="Gramene" id="PGSC0003DMT400077752">
    <property type="protein sequence ID" value="PGSC0003DMT400077752"/>
    <property type="gene ID" value="PGSC0003DMG400030247"/>
</dbReference>
<accession>M1CYV6</accession>